<organism evidence="1 2">
    <name type="scientific">Candidatus Hydrogenisulfobacillus filiaventi</name>
    <dbReference type="NCBI Taxonomy" id="2707344"/>
    <lineage>
        <taxon>Bacteria</taxon>
        <taxon>Bacillati</taxon>
        <taxon>Bacillota</taxon>
        <taxon>Clostridia</taxon>
        <taxon>Eubacteriales</taxon>
        <taxon>Clostridiales Family XVII. Incertae Sedis</taxon>
        <taxon>Candidatus Hydrogenisulfobacillus</taxon>
    </lineage>
</organism>
<dbReference type="Proteomes" id="UP000503399">
    <property type="component" value="Chromosome"/>
</dbReference>
<evidence type="ECO:0000313" key="1">
    <source>
        <dbReference type="EMBL" id="CAB1129511.1"/>
    </source>
</evidence>
<proteinExistence type="predicted"/>
<dbReference type="KEGG" id="hfv:R50_2014"/>
<gene>
    <name evidence="1" type="ORF">R50_2014</name>
</gene>
<evidence type="ECO:0000313" key="2">
    <source>
        <dbReference type="Proteomes" id="UP000503399"/>
    </source>
</evidence>
<protein>
    <submittedName>
        <fullName evidence="1">Uncharacterized protein</fullName>
    </submittedName>
</protein>
<reference evidence="1 2" key="1">
    <citation type="submission" date="2020-02" db="EMBL/GenBank/DDBJ databases">
        <authorList>
            <person name="Hogendoorn C."/>
        </authorList>
    </citation>
    <scope>NUCLEOTIDE SEQUENCE [LARGE SCALE GENOMIC DNA]</scope>
    <source>
        <strain evidence="1">R501</strain>
    </source>
</reference>
<sequence length="116" mass="12640">MRERMEAYYFVPRPPMVALREAAGILMRVHPASGEPRMLWDLVGGVQKDGGYWICMPLDEVRRLAAVAHACAQLRDPPFPSSTPMAREAALRGARLLAAMADSPPLLLAEADAAAL</sequence>
<name>A0A6F8ZIK9_9FIRM</name>
<dbReference type="EMBL" id="LR778114">
    <property type="protein sequence ID" value="CAB1129511.1"/>
    <property type="molecule type" value="Genomic_DNA"/>
</dbReference>
<keyword evidence="2" id="KW-1185">Reference proteome</keyword>
<accession>A0A6F8ZIK9</accession>
<dbReference type="AlphaFoldDB" id="A0A6F8ZIK9"/>